<protein>
    <recommendedName>
        <fullName evidence="5">ABC transporter domain-containing protein</fullName>
    </recommendedName>
</protein>
<dbReference type="GO" id="GO:0016887">
    <property type="term" value="F:ATP hydrolysis activity"/>
    <property type="evidence" value="ECO:0007669"/>
    <property type="project" value="InterPro"/>
</dbReference>
<dbReference type="EMBL" id="MIYU01000012">
    <property type="protein sequence ID" value="OIR16603.1"/>
    <property type="molecule type" value="Genomic_DNA"/>
</dbReference>
<dbReference type="InterPro" id="IPR003439">
    <property type="entry name" value="ABC_transporter-like_ATP-bd"/>
</dbReference>
<dbReference type="PROSITE" id="PS50893">
    <property type="entry name" value="ABC_TRANSPORTER_2"/>
    <property type="match status" value="1"/>
</dbReference>
<organism evidence="6 7">
    <name type="scientific">Marine Group III euryarchaeote CG-Bathy1</name>
    <dbReference type="NCBI Taxonomy" id="1889001"/>
    <lineage>
        <taxon>Archaea</taxon>
        <taxon>Methanobacteriati</taxon>
        <taxon>Thermoplasmatota</taxon>
        <taxon>Thermoplasmata</taxon>
        <taxon>Candidatus Thermoprofundales</taxon>
    </lineage>
</organism>
<evidence type="ECO:0000259" key="5">
    <source>
        <dbReference type="PROSITE" id="PS50893"/>
    </source>
</evidence>
<evidence type="ECO:0000256" key="2">
    <source>
        <dbReference type="ARBA" id="ARBA00022448"/>
    </source>
</evidence>
<evidence type="ECO:0000256" key="4">
    <source>
        <dbReference type="ARBA" id="ARBA00022840"/>
    </source>
</evidence>
<evidence type="ECO:0000313" key="6">
    <source>
        <dbReference type="EMBL" id="OIR16603.1"/>
    </source>
</evidence>
<dbReference type="Proteomes" id="UP000183815">
    <property type="component" value="Unassembled WGS sequence"/>
</dbReference>
<comment type="similarity">
    <text evidence="1">Belongs to the ABC transporter superfamily.</text>
</comment>
<evidence type="ECO:0000256" key="3">
    <source>
        <dbReference type="ARBA" id="ARBA00022741"/>
    </source>
</evidence>
<dbReference type="SMART" id="SM00382">
    <property type="entry name" value="AAA"/>
    <property type="match status" value="1"/>
</dbReference>
<evidence type="ECO:0000256" key="1">
    <source>
        <dbReference type="ARBA" id="ARBA00005417"/>
    </source>
</evidence>
<sequence>MSIENVIEVKNLEKIYRSGTHAVKGINFVVKKGEIFGMLGPNGAGKTTVLQMMGTLLKITKGDINILNHNIHTDQKFIREKIGFALQEAGLDNLVTTSELIRFHATLFGFTGTEVEKKVQESLTLLDLHEYADQMIPELSGGTQRRLDLAASLVHNPDLLILDEPTTGLDPSHRSDLWNLLRTLRKERGITMIMSTHYMEEADVLCDRIAIIDSGEIVAIDTPDNLKKSVGKDKIEFSLSEKINDSQKKSLFSEFLDGDIEYQSNKLLISVDDGETSLLPTLKKIMNIDLKVQGTKVRVPTLDDVYLKYTGKRLEGES</sequence>
<proteinExistence type="inferred from homology"/>
<dbReference type="PANTHER" id="PTHR42711">
    <property type="entry name" value="ABC TRANSPORTER ATP-BINDING PROTEIN"/>
    <property type="match status" value="1"/>
</dbReference>
<keyword evidence="4" id="KW-0067">ATP-binding</keyword>
<dbReference type="AlphaFoldDB" id="A0A1J5T910"/>
<comment type="caution">
    <text evidence="6">The sequence shown here is derived from an EMBL/GenBank/DDBJ whole genome shotgun (WGS) entry which is preliminary data.</text>
</comment>
<dbReference type="PANTHER" id="PTHR42711:SF5">
    <property type="entry name" value="ABC TRANSPORTER ATP-BINDING PROTEIN NATA"/>
    <property type="match status" value="1"/>
</dbReference>
<dbReference type="InterPro" id="IPR003593">
    <property type="entry name" value="AAA+_ATPase"/>
</dbReference>
<dbReference type="InterPro" id="IPR050763">
    <property type="entry name" value="ABC_transporter_ATP-binding"/>
</dbReference>
<dbReference type="Pfam" id="PF00005">
    <property type="entry name" value="ABC_tran"/>
    <property type="match status" value="1"/>
</dbReference>
<dbReference type="Gene3D" id="3.40.50.300">
    <property type="entry name" value="P-loop containing nucleotide triphosphate hydrolases"/>
    <property type="match status" value="1"/>
</dbReference>
<dbReference type="SUPFAM" id="SSF52540">
    <property type="entry name" value="P-loop containing nucleoside triphosphate hydrolases"/>
    <property type="match status" value="1"/>
</dbReference>
<feature type="domain" description="ABC transporter" evidence="5">
    <location>
        <begin position="7"/>
        <end position="239"/>
    </location>
</feature>
<name>A0A1J5T910_9ARCH</name>
<evidence type="ECO:0000313" key="7">
    <source>
        <dbReference type="Proteomes" id="UP000183815"/>
    </source>
</evidence>
<keyword evidence="2" id="KW-0813">Transport</keyword>
<dbReference type="InterPro" id="IPR027417">
    <property type="entry name" value="P-loop_NTPase"/>
</dbReference>
<dbReference type="GO" id="GO:0005524">
    <property type="term" value="F:ATP binding"/>
    <property type="evidence" value="ECO:0007669"/>
    <property type="project" value="UniProtKB-KW"/>
</dbReference>
<accession>A0A1J5T910</accession>
<keyword evidence="3" id="KW-0547">Nucleotide-binding</keyword>
<reference evidence="6 7" key="1">
    <citation type="submission" date="2016-08" db="EMBL/GenBank/DDBJ databases">
        <title>New Insights into Marine Group III Euryarchaeota, from dark to light.</title>
        <authorList>
            <person name="Haro-Moreno J.M."/>
            <person name="Rodriguez-Valera F."/>
            <person name="Lopez-Garcia P."/>
            <person name="Moreira D."/>
            <person name="Martin-Cuadrado A.B."/>
        </authorList>
    </citation>
    <scope>NUCLEOTIDE SEQUENCE [LARGE SCALE GENOMIC DNA]</scope>
    <source>
        <strain evidence="6">CG-Bathy1</strain>
    </source>
</reference>
<gene>
    <name evidence="6" type="ORF">BEU04_01300</name>
</gene>